<proteinExistence type="predicted"/>
<evidence type="ECO:0000313" key="2">
    <source>
        <dbReference type="Proteomes" id="UP000036947"/>
    </source>
</evidence>
<dbReference type="OrthoDB" id="4921127at2759"/>
<organism evidence="1 2">
    <name type="scientific">Tolypocladium ophioglossoides (strain CBS 100239)</name>
    <name type="common">Snaketongue truffleclub</name>
    <name type="synonym">Elaphocordyceps ophioglossoides</name>
    <dbReference type="NCBI Taxonomy" id="1163406"/>
    <lineage>
        <taxon>Eukaryota</taxon>
        <taxon>Fungi</taxon>
        <taxon>Dikarya</taxon>
        <taxon>Ascomycota</taxon>
        <taxon>Pezizomycotina</taxon>
        <taxon>Sordariomycetes</taxon>
        <taxon>Hypocreomycetidae</taxon>
        <taxon>Hypocreales</taxon>
        <taxon>Ophiocordycipitaceae</taxon>
        <taxon>Tolypocladium</taxon>
    </lineage>
</organism>
<accession>A0A0L0NLZ6</accession>
<dbReference type="Proteomes" id="UP000036947">
    <property type="component" value="Unassembled WGS sequence"/>
</dbReference>
<protein>
    <submittedName>
        <fullName evidence="1">Uncharacterized protein</fullName>
    </submittedName>
</protein>
<gene>
    <name evidence="1" type="ORF">TOPH_00113</name>
</gene>
<name>A0A0L0NLZ6_TOLOC</name>
<dbReference type="EMBL" id="LFRF01000001">
    <property type="protein sequence ID" value="KND95044.1"/>
    <property type="molecule type" value="Genomic_DNA"/>
</dbReference>
<reference evidence="1 2" key="1">
    <citation type="journal article" date="2015" name="BMC Genomics">
        <title>The genome of the truffle-parasite Tolypocladium ophioglossoides and the evolution of antifungal peptaibiotics.</title>
        <authorList>
            <person name="Quandt C.A."/>
            <person name="Bushley K.E."/>
            <person name="Spatafora J.W."/>
        </authorList>
    </citation>
    <scope>NUCLEOTIDE SEQUENCE [LARGE SCALE GENOMIC DNA]</scope>
    <source>
        <strain evidence="1 2">CBS 100239</strain>
    </source>
</reference>
<sequence>MNIQSSQKTTLPLRPLPKPKRAQIHLETMEQDTRDHQIDSRGGIEGPVGAQRALLSTTNGDVNDWIFVQRHEVPSSSVPTSSDTASIKGVGPELTATNIQLHDKLHKSSTCSSGDHRLCYRRCPKCHNDVVEKHKSPARRCSIGSGEHHLGPWAPMNAGSYESDVLCIGDWATSATGDAYTELTWDL</sequence>
<keyword evidence="2" id="KW-1185">Reference proteome</keyword>
<comment type="caution">
    <text evidence="1">The sequence shown here is derived from an EMBL/GenBank/DDBJ whole genome shotgun (WGS) entry which is preliminary data.</text>
</comment>
<evidence type="ECO:0000313" key="1">
    <source>
        <dbReference type="EMBL" id="KND95044.1"/>
    </source>
</evidence>
<dbReference type="AlphaFoldDB" id="A0A0L0NLZ6"/>